<comment type="caution">
    <text evidence="4">The sequence shown here is derived from an EMBL/GenBank/DDBJ whole genome shotgun (WGS) entry which is preliminary data.</text>
</comment>
<dbReference type="EMBL" id="CAJNOH010003539">
    <property type="protein sequence ID" value="CAF1340092.1"/>
    <property type="molecule type" value="Genomic_DNA"/>
</dbReference>
<evidence type="ECO:0000313" key="3">
    <source>
        <dbReference type="EMBL" id="CAF1544952.1"/>
    </source>
</evidence>
<dbReference type="EMBL" id="CAJNOO010004942">
    <property type="protein sequence ID" value="CAF1398666.1"/>
    <property type="molecule type" value="Genomic_DNA"/>
</dbReference>
<dbReference type="Proteomes" id="UP000663874">
    <property type="component" value="Unassembled WGS sequence"/>
</dbReference>
<dbReference type="Proteomes" id="UP000663882">
    <property type="component" value="Unassembled WGS sequence"/>
</dbReference>
<sequence>SDQFPTLYGEYLDDATIEIKMSRVDLVHSNNILMFIFRRQQSTTGTVADLNEEAHVMRP</sequence>
<reference evidence="4" key="1">
    <citation type="submission" date="2021-02" db="EMBL/GenBank/DDBJ databases">
        <authorList>
            <person name="Nowell W R."/>
        </authorList>
    </citation>
    <scope>NUCLEOTIDE SEQUENCE</scope>
</reference>
<dbReference type="OrthoDB" id="9996251at2759"/>
<dbReference type="AlphaFoldDB" id="A0A816ADI4"/>
<dbReference type="EMBL" id="CAJNOT010014879">
    <property type="protein sequence ID" value="CAF1544952.1"/>
    <property type="molecule type" value="Genomic_DNA"/>
</dbReference>
<evidence type="ECO:0000313" key="1">
    <source>
        <dbReference type="EMBL" id="CAF1340092.1"/>
    </source>
</evidence>
<evidence type="ECO:0000313" key="4">
    <source>
        <dbReference type="EMBL" id="CAF1596243.1"/>
    </source>
</evidence>
<organism evidence="4 6">
    <name type="scientific">Rotaria sordida</name>
    <dbReference type="NCBI Taxonomy" id="392033"/>
    <lineage>
        <taxon>Eukaryota</taxon>
        <taxon>Metazoa</taxon>
        <taxon>Spiralia</taxon>
        <taxon>Gnathifera</taxon>
        <taxon>Rotifera</taxon>
        <taxon>Eurotatoria</taxon>
        <taxon>Bdelloidea</taxon>
        <taxon>Philodinida</taxon>
        <taxon>Philodinidae</taxon>
        <taxon>Rotaria</taxon>
    </lineage>
</organism>
<dbReference type="Proteomes" id="UP000663854">
    <property type="component" value="Unassembled WGS sequence"/>
</dbReference>
<dbReference type="Proteomes" id="UP000663864">
    <property type="component" value="Unassembled WGS sequence"/>
</dbReference>
<keyword evidence="6" id="KW-1185">Reference proteome</keyword>
<dbReference type="EMBL" id="CAJNOL010004880">
    <property type="protein sequence ID" value="CAF1596243.1"/>
    <property type="molecule type" value="Genomic_DNA"/>
</dbReference>
<dbReference type="Proteomes" id="UP000663870">
    <property type="component" value="Unassembled WGS sequence"/>
</dbReference>
<proteinExistence type="predicted"/>
<gene>
    <name evidence="5" type="ORF">FNK824_LOCUS38679</name>
    <name evidence="4" type="ORF">JXQ802_LOCUS47770</name>
    <name evidence="1" type="ORF">PYM288_LOCUS31846</name>
    <name evidence="2" type="ORF">RFH988_LOCUS34727</name>
    <name evidence="3" type="ORF">ZHD862_LOCUS39182</name>
</gene>
<evidence type="ECO:0000313" key="6">
    <source>
        <dbReference type="Proteomes" id="UP000663870"/>
    </source>
</evidence>
<protein>
    <submittedName>
        <fullName evidence="4">Uncharacterized protein</fullName>
    </submittedName>
</protein>
<evidence type="ECO:0000313" key="5">
    <source>
        <dbReference type="EMBL" id="CAF4252295.1"/>
    </source>
</evidence>
<dbReference type="EMBL" id="CAJOBE010022724">
    <property type="protein sequence ID" value="CAF4252295.1"/>
    <property type="molecule type" value="Genomic_DNA"/>
</dbReference>
<name>A0A816ADI4_9BILA</name>
<feature type="non-terminal residue" evidence="4">
    <location>
        <position position="1"/>
    </location>
</feature>
<accession>A0A816ADI4</accession>
<evidence type="ECO:0000313" key="2">
    <source>
        <dbReference type="EMBL" id="CAF1398666.1"/>
    </source>
</evidence>